<dbReference type="InterPro" id="IPR029058">
    <property type="entry name" value="AB_hydrolase_fold"/>
</dbReference>
<dbReference type="Proteomes" id="UP000774570">
    <property type="component" value="Unassembled WGS sequence"/>
</dbReference>
<dbReference type="PANTHER" id="PTHR21661:SF35">
    <property type="entry name" value="EPOXIDE HYDROLASE"/>
    <property type="match status" value="1"/>
</dbReference>
<dbReference type="InterPro" id="IPR010497">
    <property type="entry name" value="Epoxide_hydro_N"/>
</dbReference>
<dbReference type="InterPro" id="IPR000639">
    <property type="entry name" value="Epox_hydrolase-like"/>
</dbReference>
<proteinExistence type="inferred from homology"/>
<evidence type="ECO:0000259" key="4">
    <source>
        <dbReference type="Pfam" id="PF06441"/>
    </source>
</evidence>
<dbReference type="InterPro" id="IPR016292">
    <property type="entry name" value="Epoxide_hydrolase"/>
</dbReference>
<keyword evidence="6" id="KW-1185">Reference proteome</keyword>
<dbReference type="RefSeq" id="WP_220168854.1">
    <property type="nucleotide sequence ID" value="NZ_JAIBOA010000017.1"/>
</dbReference>
<evidence type="ECO:0000256" key="3">
    <source>
        <dbReference type="ARBA" id="ARBA00022801"/>
    </source>
</evidence>
<dbReference type="EMBL" id="JAIBOA010000017">
    <property type="protein sequence ID" value="MBW8485614.1"/>
    <property type="molecule type" value="Genomic_DNA"/>
</dbReference>
<accession>A0ABS7FYU0</accession>
<keyword evidence="2" id="KW-0058">Aromatic hydrocarbons catabolism</keyword>
<reference evidence="5 6" key="1">
    <citation type="submission" date="2021-07" db="EMBL/GenBank/DDBJ databases">
        <title>Actinomadura sp. PM05-2 isolated from lichen.</title>
        <authorList>
            <person name="Somphong A."/>
            <person name="Phongsopitanun W."/>
            <person name="Tanasupawat S."/>
            <person name="Peongsungnone V."/>
        </authorList>
    </citation>
    <scope>NUCLEOTIDE SEQUENCE [LARGE SCALE GENOMIC DNA]</scope>
    <source>
        <strain evidence="5 6">PM05-2</strain>
    </source>
</reference>
<protein>
    <submittedName>
        <fullName evidence="5">Epoxide hydrolase</fullName>
    </submittedName>
</protein>
<comment type="caution">
    <text evidence="5">The sequence shown here is derived from an EMBL/GenBank/DDBJ whole genome shotgun (WGS) entry which is preliminary data.</text>
</comment>
<comment type="similarity">
    <text evidence="1">Belongs to the peptidase S33 family.</text>
</comment>
<gene>
    <name evidence="5" type="ORF">K1Y72_24755</name>
</gene>
<dbReference type="PRINTS" id="PR00412">
    <property type="entry name" value="EPOXHYDRLASE"/>
</dbReference>
<evidence type="ECO:0000313" key="5">
    <source>
        <dbReference type="EMBL" id="MBW8485614.1"/>
    </source>
</evidence>
<dbReference type="PANTHER" id="PTHR21661">
    <property type="entry name" value="EPOXIDE HYDROLASE 1-RELATED"/>
    <property type="match status" value="1"/>
</dbReference>
<evidence type="ECO:0000256" key="1">
    <source>
        <dbReference type="ARBA" id="ARBA00010088"/>
    </source>
</evidence>
<evidence type="ECO:0000313" key="6">
    <source>
        <dbReference type="Proteomes" id="UP000774570"/>
    </source>
</evidence>
<dbReference type="GO" id="GO:0016787">
    <property type="term" value="F:hydrolase activity"/>
    <property type="evidence" value="ECO:0007669"/>
    <property type="project" value="UniProtKB-KW"/>
</dbReference>
<evidence type="ECO:0000256" key="2">
    <source>
        <dbReference type="ARBA" id="ARBA00022797"/>
    </source>
</evidence>
<dbReference type="SUPFAM" id="SSF53474">
    <property type="entry name" value="alpha/beta-Hydrolases"/>
    <property type="match status" value="1"/>
</dbReference>
<keyword evidence="3 5" id="KW-0378">Hydrolase</keyword>
<name>A0ABS7FYU0_9ACTN</name>
<sequence>MTGQGGVPFTVEVSDEVLADLRARLARTRWTDAVADGWGYGADTAYVKELCSYWGERFDWRARERELNELDHYRADVDGLGIHFIHQRSDRPDATVLVLLHGWPGSFVQMLKILPLLTDFHVVVPSLPGFGFSDRPTEPGMNVSKIGGLLVTLLHDVLGYDAYAVRASDLGLGVAMAMAMKDPDGVIGLHMGGSNPSIPFDHLPEDLSAAEQKMVEDAKAFQDNEYAYAKLQSTKPQSLAVGLNDSPAGLAAWITEKYQAWSDCGGQVEKAFTKDELLTTITLYWVTQTIGSSMRLYYENAHTPGEWGAMRAPIAMAMPPADLFHTPREWAERQGPIARWTELARGGHFPEWEVPDLIADDIRAFLTGLGRAG</sequence>
<dbReference type="Pfam" id="PF06441">
    <property type="entry name" value="EHN"/>
    <property type="match status" value="1"/>
</dbReference>
<dbReference type="PIRSF" id="PIRSF001112">
    <property type="entry name" value="Epoxide_hydrolase"/>
    <property type="match status" value="1"/>
</dbReference>
<dbReference type="Gene3D" id="3.40.50.1820">
    <property type="entry name" value="alpha/beta hydrolase"/>
    <property type="match status" value="1"/>
</dbReference>
<feature type="domain" description="Epoxide hydrolase N-terminal" evidence="4">
    <location>
        <begin position="8"/>
        <end position="109"/>
    </location>
</feature>
<organism evidence="5 6">
    <name type="scientific">Actinomadura parmotrematis</name>
    <dbReference type="NCBI Taxonomy" id="2864039"/>
    <lineage>
        <taxon>Bacteria</taxon>
        <taxon>Bacillati</taxon>
        <taxon>Actinomycetota</taxon>
        <taxon>Actinomycetes</taxon>
        <taxon>Streptosporangiales</taxon>
        <taxon>Thermomonosporaceae</taxon>
        <taxon>Actinomadura</taxon>
    </lineage>
</organism>